<dbReference type="PRINTS" id="PR00039">
    <property type="entry name" value="HTHLYSR"/>
</dbReference>
<dbReference type="InterPro" id="IPR036390">
    <property type="entry name" value="WH_DNA-bd_sf"/>
</dbReference>
<evidence type="ECO:0000256" key="4">
    <source>
        <dbReference type="ARBA" id="ARBA00023163"/>
    </source>
</evidence>
<dbReference type="Pfam" id="PF03466">
    <property type="entry name" value="LysR_substrate"/>
    <property type="match status" value="1"/>
</dbReference>
<dbReference type="FunFam" id="1.10.10.10:FF:000001">
    <property type="entry name" value="LysR family transcriptional regulator"/>
    <property type="match status" value="1"/>
</dbReference>
<evidence type="ECO:0000256" key="1">
    <source>
        <dbReference type="ARBA" id="ARBA00009437"/>
    </source>
</evidence>
<dbReference type="GO" id="GO:0003677">
    <property type="term" value="F:DNA binding"/>
    <property type="evidence" value="ECO:0007669"/>
    <property type="project" value="UniProtKB-KW"/>
</dbReference>
<dbReference type="InterPro" id="IPR005119">
    <property type="entry name" value="LysR_subst-bd"/>
</dbReference>
<sequence length="301" mass="33108">MNISHRQLKAFLLLAQQRNFSRAAEQLHIAQSGLSLMIRELEGQLGFRLFDRTTRQVTLTQFGAEFRAVAEQNVRRIEEIVEQVGRSAQRANTTLSVGAPPLTCSYLLPPVVAAFEQRHPGVRLTIVDTDLPSVSSMVRAGHLDVGLGMFIKAAPGLLRQPLFHFSLVAASAAPRFQLARSPRSWSALAGEPFINLPFDNPLQQLIDKNLALVGHEAPPRFVVNFIETQIGLAEAGRGIAILPSTAVPACRGRGIRLEPLGSPLVELEFYELRDRGRKLPPCADDFCDLLKRSIPRAVRGG</sequence>
<dbReference type="GO" id="GO:0003700">
    <property type="term" value="F:DNA-binding transcription factor activity"/>
    <property type="evidence" value="ECO:0007669"/>
    <property type="project" value="InterPro"/>
</dbReference>
<dbReference type="Gene3D" id="1.10.10.10">
    <property type="entry name" value="Winged helix-like DNA-binding domain superfamily/Winged helix DNA-binding domain"/>
    <property type="match status" value="1"/>
</dbReference>
<dbReference type="OrthoDB" id="8675247at2"/>
<feature type="domain" description="HTH lysR-type" evidence="5">
    <location>
        <begin position="1"/>
        <end position="60"/>
    </location>
</feature>
<accession>A0A4Q7N6W4</accession>
<dbReference type="SUPFAM" id="SSF53850">
    <property type="entry name" value="Periplasmic binding protein-like II"/>
    <property type="match status" value="1"/>
</dbReference>
<comment type="caution">
    <text evidence="6">The sequence shown here is derived from an EMBL/GenBank/DDBJ whole genome shotgun (WGS) entry which is preliminary data.</text>
</comment>
<name>A0A4Q7N6W4_9BURK</name>
<dbReference type="RefSeq" id="WP_130362110.1">
    <property type="nucleotide sequence ID" value="NZ_SGXC01000004.1"/>
</dbReference>
<dbReference type="Proteomes" id="UP000292445">
    <property type="component" value="Unassembled WGS sequence"/>
</dbReference>
<dbReference type="Gene3D" id="3.40.190.290">
    <property type="match status" value="1"/>
</dbReference>
<reference evidence="6 7" key="1">
    <citation type="submission" date="2019-02" db="EMBL/GenBank/DDBJ databases">
        <title>Genomic Encyclopedia of Type Strains, Phase IV (KMG-IV): sequencing the most valuable type-strain genomes for metagenomic binning, comparative biology and taxonomic classification.</title>
        <authorList>
            <person name="Goeker M."/>
        </authorList>
    </citation>
    <scope>NUCLEOTIDE SEQUENCE [LARGE SCALE GENOMIC DNA]</scope>
    <source>
        <strain evidence="6 7">K24</strain>
    </source>
</reference>
<evidence type="ECO:0000259" key="5">
    <source>
        <dbReference type="PROSITE" id="PS50931"/>
    </source>
</evidence>
<dbReference type="InterPro" id="IPR050950">
    <property type="entry name" value="HTH-type_LysR_regulators"/>
</dbReference>
<dbReference type="SUPFAM" id="SSF46785">
    <property type="entry name" value="Winged helix' DNA-binding domain"/>
    <property type="match status" value="1"/>
</dbReference>
<evidence type="ECO:0000313" key="7">
    <source>
        <dbReference type="Proteomes" id="UP000292445"/>
    </source>
</evidence>
<dbReference type="GO" id="GO:0005829">
    <property type="term" value="C:cytosol"/>
    <property type="evidence" value="ECO:0007669"/>
    <property type="project" value="TreeGrafter"/>
</dbReference>
<dbReference type="InterPro" id="IPR000847">
    <property type="entry name" value="LysR_HTH_N"/>
</dbReference>
<keyword evidence="7" id="KW-1185">Reference proteome</keyword>
<evidence type="ECO:0000256" key="3">
    <source>
        <dbReference type="ARBA" id="ARBA00023125"/>
    </source>
</evidence>
<dbReference type="PANTHER" id="PTHR30419">
    <property type="entry name" value="HTH-TYPE TRANSCRIPTIONAL REGULATOR YBHD"/>
    <property type="match status" value="1"/>
</dbReference>
<dbReference type="EMBL" id="SGXC01000004">
    <property type="protein sequence ID" value="RZS77058.1"/>
    <property type="molecule type" value="Genomic_DNA"/>
</dbReference>
<dbReference type="Pfam" id="PF00126">
    <property type="entry name" value="HTH_1"/>
    <property type="match status" value="1"/>
</dbReference>
<keyword evidence="3 6" id="KW-0238">DNA-binding</keyword>
<evidence type="ECO:0000313" key="6">
    <source>
        <dbReference type="EMBL" id="RZS77058.1"/>
    </source>
</evidence>
<dbReference type="InterPro" id="IPR036388">
    <property type="entry name" value="WH-like_DNA-bd_sf"/>
</dbReference>
<evidence type="ECO:0000256" key="2">
    <source>
        <dbReference type="ARBA" id="ARBA00023015"/>
    </source>
</evidence>
<dbReference type="AlphaFoldDB" id="A0A4Q7N6W4"/>
<comment type="similarity">
    <text evidence="1">Belongs to the LysR transcriptional regulatory family.</text>
</comment>
<keyword evidence="2" id="KW-0805">Transcription regulation</keyword>
<gene>
    <name evidence="6" type="ORF">EV675_5784</name>
</gene>
<proteinExistence type="inferred from homology"/>
<protein>
    <submittedName>
        <fullName evidence="6">DNA-binding transcriptional LysR family regulator</fullName>
    </submittedName>
</protein>
<organism evidence="6 7">
    <name type="scientific">Pigmentiphaga kullae</name>
    <dbReference type="NCBI Taxonomy" id="151784"/>
    <lineage>
        <taxon>Bacteria</taxon>
        <taxon>Pseudomonadati</taxon>
        <taxon>Pseudomonadota</taxon>
        <taxon>Betaproteobacteria</taxon>
        <taxon>Burkholderiales</taxon>
        <taxon>Alcaligenaceae</taxon>
        <taxon>Pigmentiphaga</taxon>
    </lineage>
</organism>
<dbReference type="PROSITE" id="PS50931">
    <property type="entry name" value="HTH_LYSR"/>
    <property type="match status" value="1"/>
</dbReference>
<keyword evidence="4" id="KW-0804">Transcription</keyword>